<evidence type="ECO:0000313" key="3">
    <source>
        <dbReference type="Proteomes" id="UP001153636"/>
    </source>
</evidence>
<dbReference type="PANTHER" id="PTHR46791">
    <property type="entry name" value="EXPRESSED PROTEIN"/>
    <property type="match status" value="1"/>
</dbReference>
<reference evidence="2" key="1">
    <citation type="submission" date="2022-01" db="EMBL/GenBank/DDBJ databases">
        <authorList>
            <person name="King R."/>
        </authorList>
    </citation>
    <scope>NUCLEOTIDE SEQUENCE</scope>
</reference>
<dbReference type="EMBL" id="OV651814">
    <property type="protein sequence ID" value="CAH1106650.1"/>
    <property type="molecule type" value="Genomic_DNA"/>
</dbReference>
<name>A0A9P0CV19_9CUCU</name>
<organism evidence="2 3">
    <name type="scientific">Psylliodes chrysocephalus</name>
    <dbReference type="NCBI Taxonomy" id="3402493"/>
    <lineage>
        <taxon>Eukaryota</taxon>
        <taxon>Metazoa</taxon>
        <taxon>Ecdysozoa</taxon>
        <taxon>Arthropoda</taxon>
        <taxon>Hexapoda</taxon>
        <taxon>Insecta</taxon>
        <taxon>Pterygota</taxon>
        <taxon>Neoptera</taxon>
        <taxon>Endopterygota</taxon>
        <taxon>Coleoptera</taxon>
        <taxon>Polyphaga</taxon>
        <taxon>Cucujiformia</taxon>
        <taxon>Chrysomeloidea</taxon>
        <taxon>Chrysomelidae</taxon>
        <taxon>Galerucinae</taxon>
        <taxon>Alticini</taxon>
        <taxon>Psylliodes</taxon>
    </lineage>
</organism>
<dbReference type="AlphaFoldDB" id="A0A9P0CV19"/>
<gene>
    <name evidence="2" type="ORF">PSYICH_LOCUS7232</name>
</gene>
<sequence>MNIEKYGGCPRKIRSDMGPENGTVEQMQTFLRGTAVKNEDQFLDDNSFIYGTSQCNQRSEFWWGILRKHCSQYWMNVLGCNKQQGSVRNRPGTGRPRTARTGENIERVRESVKESPKTSTRRRHNLGYQGGLFKEFLSHCTCFPIKSSWCKK</sequence>
<evidence type="ECO:0000256" key="1">
    <source>
        <dbReference type="SAM" id="MobiDB-lite"/>
    </source>
</evidence>
<feature type="region of interest" description="Disordered" evidence="1">
    <location>
        <begin position="1"/>
        <end position="21"/>
    </location>
</feature>
<evidence type="ECO:0000313" key="2">
    <source>
        <dbReference type="EMBL" id="CAH1106650.1"/>
    </source>
</evidence>
<dbReference type="Proteomes" id="UP001153636">
    <property type="component" value="Chromosome 2"/>
</dbReference>
<keyword evidence="3" id="KW-1185">Reference proteome</keyword>
<proteinExistence type="predicted"/>
<accession>A0A9P0CV19</accession>
<dbReference type="OrthoDB" id="6747988at2759"/>
<protein>
    <submittedName>
        <fullName evidence="2">Uncharacterized protein</fullName>
    </submittedName>
</protein>
<dbReference type="PANTHER" id="PTHR46791:SF13">
    <property type="entry name" value="CLR5 DOMAIN-CONTAINING PROTEIN"/>
    <property type="match status" value="1"/>
</dbReference>